<organism evidence="1 2">
    <name type="scientific">Streptomonospora alba</name>
    <dbReference type="NCBI Taxonomy" id="183763"/>
    <lineage>
        <taxon>Bacteria</taxon>
        <taxon>Bacillati</taxon>
        <taxon>Actinomycetota</taxon>
        <taxon>Actinomycetes</taxon>
        <taxon>Streptosporangiales</taxon>
        <taxon>Nocardiopsidaceae</taxon>
        <taxon>Streptomonospora</taxon>
    </lineage>
</organism>
<evidence type="ECO:0000313" key="2">
    <source>
        <dbReference type="Proteomes" id="UP000031675"/>
    </source>
</evidence>
<proteinExistence type="predicted"/>
<accession>A0A0C2G2M5</accession>
<dbReference type="AlphaFoldDB" id="A0A0C2G2M5"/>
<evidence type="ECO:0000313" key="1">
    <source>
        <dbReference type="EMBL" id="KIH97558.1"/>
    </source>
</evidence>
<sequence length="101" mass="10942">MSRTTHSVCGSGTRRCIRLPSEALAGLGCGPTSSSMYPYGGRPPSQRPSIWAWEVMAARTRVLMRVRSPLEIPPYIDMISSWASFAGSIAPPISGTQSWTL</sequence>
<name>A0A0C2G2M5_9ACTN</name>
<gene>
    <name evidence="1" type="ORF">LP52_18675</name>
</gene>
<protein>
    <submittedName>
        <fullName evidence="1">Uncharacterized protein</fullName>
    </submittedName>
</protein>
<keyword evidence="2" id="KW-1185">Reference proteome</keyword>
<dbReference type="Proteomes" id="UP000031675">
    <property type="component" value="Unassembled WGS sequence"/>
</dbReference>
<comment type="caution">
    <text evidence="1">The sequence shown here is derived from an EMBL/GenBank/DDBJ whole genome shotgun (WGS) entry which is preliminary data.</text>
</comment>
<reference evidence="2" key="1">
    <citation type="journal article" date="2015" name="Chem. Biol.">
        <title>Structure, bioactivity, and resistance mechanism of streptomonomicin, an unusual lasso Peptide from an understudied halophilic actinomycete.</title>
        <authorList>
            <person name="Metelev M."/>
            <person name="Tietz J.I."/>
            <person name="Melby J.O."/>
            <person name="Blair P.M."/>
            <person name="Zhu L."/>
            <person name="Livnat I."/>
            <person name="Severinov K."/>
            <person name="Mitchell D.A."/>
        </authorList>
    </citation>
    <scope>NUCLEOTIDE SEQUENCE [LARGE SCALE GENOMIC DNA]</scope>
    <source>
        <strain evidence="2">YIM 90003</strain>
    </source>
</reference>
<dbReference type="EMBL" id="JROO01000036">
    <property type="protein sequence ID" value="KIH97558.1"/>
    <property type="molecule type" value="Genomic_DNA"/>
</dbReference>